<proteinExistence type="predicted"/>
<evidence type="ECO:0000313" key="2">
    <source>
        <dbReference type="Proteomes" id="UP000077266"/>
    </source>
</evidence>
<evidence type="ECO:0000313" key="1">
    <source>
        <dbReference type="EMBL" id="KZW01888.1"/>
    </source>
</evidence>
<keyword evidence="2" id="KW-1185">Reference proteome</keyword>
<name>A0A165PAI4_EXIGL</name>
<accession>A0A165PAI4</accession>
<dbReference type="AlphaFoldDB" id="A0A165PAI4"/>
<gene>
    <name evidence="1" type="ORF">EXIGLDRAFT_691081</name>
</gene>
<protein>
    <submittedName>
        <fullName evidence="1">Uncharacterized protein</fullName>
    </submittedName>
</protein>
<reference evidence="1 2" key="1">
    <citation type="journal article" date="2016" name="Mol. Biol. Evol.">
        <title>Comparative Genomics of Early-Diverging Mushroom-Forming Fungi Provides Insights into the Origins of Lignocellulose Decay Capabilities.</title>
        <authorList>
            <person name="Nagy L.G."/>
            <person name="Riley R."/>
            <person name="Tritt A."/>
            <person name="Adam C."/>
            <person name="Daum C."/>
            <person name="Floudas D."/>
            <person name="Sun H."/>
            <person name="Yadav J.S."/>
            <person name="Pangilinan J."/>
            <person name="Larsson K.H."/>
            <person name="Matsuura K."/>
            <person name="Barry K."/>
            <person name="Labutti K."/>
            <person name="Kuo R."/>
            <person name="Ohm R.A."/>
            <person name="Bhattacharya S.S."/>
            <person name="Shirouzu T."/>
            <person name="Yoshinaga Y."/>
            <person name="Martin F.M."/>
            <person name="Grigoriev I.V."/>
            <person name="Hibbett D.S."/>
        </authorList>
    </citation>
    <scope>NUCLEOTIDE SEQUENCE [LARGE SCALE GENOMIC DNA]</scope>
    <source>
        <strain evidence="1 2">HHB12029</strain>
    </source>
</reference>
<organism evidence="1 2">
    <name type="scientific">Exidia glandulosa HHB12029</name>
    <dbReference type="NCBI Taxonomy" id="1314781"/>
    <lineage>
        <taxon>Eukaryota</taxon>
        <taxon>Fungi</taxon>
        <taxon>Dikarya</taxon>
        <taxon>Basidiomycota</taxon>
        <taxon>Agaricomycotina</taxon>
        <taxon>Agaricomycetes</taxon>
        <taxon>Auriculariales</taxon>
        <taxon>Exidiaceae</taxon>
        <taxon>Exidia</taxon>
    </lineage>
</organism>
<dbReference type="InParanoid" id="A0A165PAI4"/>
<dbReference type="EMBL" id="KV425891">
    <property type="protein sequence ID" value="KZW01888.1"/>
    <property type="molecule type" value="Genomic_DNA"/>
</dbReference>
<sequence>MYDYPYLLYYIGTPRSIFRERRLNFLLWSWIRGTIARPPLSDPPVSVSRPSIGLGIPSNVKSTHLGCISEVRVYLWLERLAPPRLRSREDNGALAIHVDRHAGVLDLSRRTVTVFGVYVPDDTERRLKQRGCYESGHFIREAGKGQWRIAQQDKPLVEGKDSKYKTLQLMQMLPELGDWLYATLKV</sequence>
<dbReference type="Proteomes" id="UP000077266">
    <property type="component" value="Unassembled WGS sequence"/>
</dbReference>